<dbReference type="FunFam" id="2.120.10.30:FF:000066">
    <property type="entry name" value="ABC transporter permease protein"/>
    <property type="match status" value="1"/>
</dbReference>
<dbReference type="EMBL" id="JAZHOF010000010">
    <property type="protein sequence ID" value="MEJ8574200.1"/>
    <property type="molecule type" value="Genomic_DNA"/>
</dbReference>
<feature type="transmembrane region" description="Helical" evidence="6">
    <location>
        <begin position="29"/>
        <end position="50"/>
    </location>
</feature>
<keyword evidence="9" id="KW-1185">Reference proteome</keyword>
<dbReference type="Gene3D" id="2.120.10.30">
    <property type="entry name" value="TolB, C-terminal domain"/>
    <property type="match status" value="1"/>
</dbReference>
<dbReference type="InterPro" id="IPR018119">
    <property type="entry name" value="Strictosidine_synth_cons-reg"/>
</dbReference>
<dbReference type="InterPro" id="IPR011042">
    <property type="entry name" value="6-blade_b-propeller_TolB-like"/>
</dbReference>
<dbReference type="RefSeq" id="WP_340331900.1">
    <property type="nucleotide sequence ID" value="NZ_JAZHOF010000010.1"/>
</dbReference>
<dbReference type="Pfam" id="PF03088">
    <property type="entry name" value="Str_synth"/>
    <property type="match status" value="1"/>
</dbReference>
<evidence type="ECO:0000259" key="7">
    <source>
        <dbReference type="Pfam" id="PF03088"/>
    </source>
</evidence>
<dbReference type="SUPFAM" id="SSF63829">
    <property type="entry name" value="Calcium-dependent phosphotriesterase"/>
    <property type="match status" value="1"/>
</dbReference>
<dbReference type="GO" id="GO:0022857">
    <property type="term" value="F:transmembrane transporter activity"/>
    <property type="evidence" value="ECO:0007669"/>
    <property type="project" value="InterPro"/>
</dbReference>
<feature type="domain" description="Strictosidine synthase conserved region" evidence="7">
    <location>
        <begin position="479"/>
        <end position="565"/>
    </location>
</feature>
<dbReference type="GO" id="GO:0005886">
    <property type="term" value="C:plasma membrane"/>
    <property type="evidence" value="ECO:0007669"/>
    <property type="project" value="UniProtKB-SubCell"/>
</dbReference>
<evidence type="ECO:0000256" key="6">
    <source>
        <dbReference type="SAM" id="Phobius"/>
    </source>
</evidence>
<comment type="subcellular location">
    <subcellularLocation>
        <location evidence="1">Cell membrane</location>
        <topology evidence="1">Multi-pass membrane protein</topology>
    </subcellularLocation>
</comment>
<reference evidence="8 9" key="1">
    <citation type="submission" date="2024-02" db="EMBL/GenBank/DDBJ databases">
        <title>Genome analysis and characterization of Microbaculum marinisediminis sp. nov., isolated from marine sediment.</title>
        <authorList>
            <person name="Du Z.-J."/>
            <person name="Ye Y.-Q."/>
            <person name="Zhang Z.-R."/>
            <person name="Yuan S.-M."/>
            <person name="Zhang X.-Y."/>
        </authorList>
    </citation>
    <scope>NUCLEOTIDE SEQUENCE [LARGE SCALE GENOMIC DNA]</scope>
    <source>
        <strain evidence="8 9">SDUM1044001</strain>
    </source>
</reference>
<organism evidence="8 9">
    <name type="scientific">Microbaculum marinum</name>
    <dbReference type="NCBI Taxonomy" id="1764581"/>
    <lineage>
        <taxon>Bacteria</taxon>
        <taxon>Pseudomonadati</taxon>
        <taxon>Pseudomonadota</taxon>
        <taxon>Alphaproteobacteria</taxon>
        <taxon>Hyphomicrobiales</taxon>
        <taxon>Tepidamorphaceae</taxon>
        <taxon>Microbaculum</taxon>
    </lineage>
</organism>
<feature type="transmembrane region" description="Helical" evidence="6">
    <location>
        <begin position="314"/>
        <end position="332"/>
    </location>
</feature>
<evidence type="ECO:0000256" key="4">
    <source>
        <dbReference type="ARBA" id="ARBA00022989"/>
    </source>
</evidence>
<feature type="transmembrane region" description="Helical" evidence="6">
    <location>
        <begin position="231"/>
        <end position="250"/>
    </location>
</feature>
<name>A0AAW9RZ21_9HYPH</name>
<keyword evidence="3 6" id="KW-0812">Transmembrane</keyword>
<comment type="caution">
    <text evidence="8">The sequence shown here is derived from an EMBL/GenBank/DDBJ whole genome shotgun (WGS) entry which is preliminary data.</text>
</comment>
<sequence length="707" mass="77766">MEAVTQLYYRYFPEKVLGEVLTKRWSDNFVPAFAALLVIGVFLVRDPAFFNLASLTETSRQLAEFSIVVVAMGIVLLAGGLDLSVGSVFALANITALICMNLLGWPVWATVCATLAIGALCGAVNGFLIGYLRIRAFLTTLVTLIIIRSIVDIILLHYAVQISAVFPDSELWYFIGEGTVLGFPVSFLVALVIIAAWHVCLTRARFGWHLSAVGGGRRSAYNAGLNVKRTVFLTYVWSGVLAATAGLFFAARLGSAGSDTGVGLEIAALTAAVLGGNSLGGGRGSVMKSILGAIVVLILTDSMVRVGISGGISSAILGGVLLLVVAIDVRWLKNRHKILNKVYVSPSYFRLPEMPETAAGSDSPYALNDRLRSVELIGKGEIEGPEDVIFDRADNLYCPNRHGDIVRFLAPDYRDWEIFAHIGGHPLGMAFDRDDNLNVCVGGMGLYRISPDRRVEKLTDETNRTFLSVIDDSRLKLADDLDIAPDGRIFFSEATIRYDMHDWAYDALESRGNGRLICYDPRDRSTRTILRDLQFPNGVCMAGDGQSFFFAETWGCRINRYWFDGPNKGRCETVVPNLPGYPDNINRASDGNFWVALVGMRSPALDLALRRPGLRKRMATRVARDEWLFPNINTGCVLKFSADGEVLESYWDLGGVNHPMVTSMREHKGHLYLGGLYNDRIGRLKLPDADPEWASQDFYWGRSNGGR</sequence>
<evidence type="ECO:0000256" key="2">
    <source>
        <dbReference type="ARBA" id="ARBA00022475"/>
    </source>
</evidence>
<feature type="transmembrane region" description="Helical" evidence="6">
    <location>
        <begin position="136"/>
        <end position="160"/>
    </location>
</feature>
<dbReference type="Proteomes" id="UP001378188">
    <property type="component" value="Unassembled WGS sequence"/>
</dbReference>
<accession>A0AAW9RZ21</accession>
<gene>
    <name evidence="8" type="ORF">V3328_22140</name>
</gene>
<feature type="transmembrane region" description="Helical" evidence="6">
    <location>
        <begin position="180"/>
        <end position="201"/>
    </location>
</feature>
<keyword evidence="4 6" id="KW-1133">Transmembrane helix</keyword>
<dbReference type="CDD" id="cd06579">
    <property type="entry name" value="TM_PBP1_transp_AraH_like"/>
    <property type="match status" value="1"/>
</dbReference>
<feature type="transmembrane region" description="Helical" evidence="6">
    <location>
        <begin position="105"/>
        <end position="129"/>
    </location>
</feature>
<dbReference type="AlphaFoldDB" id="A0AAW9RZ21"/>
<keyword evidence="2" id="KW-1003">Cell membrane</keyword>
<protein>
    <submittedName>
        <fullName evidence="8">SMP-30/gluconolactonase/LRE family protein</fullName>
    </submittedName>
</protein>
<proteinExistence type="predicted"/>
<evidence type="ECO:0000313" key="9">
    <source>
        <dbReference type="Proteomes" id="UP001378188"/>
    </source>
</evidence>
<evidence type="ECO:0000313" key="8">
    <source>
        <dbReference type="EMBL" id="MEJ8574200.1"/>
    </source>
</evidence>
<dbReference type="PANTHER" id="PTHR32196">
    <property type="entry name" value="ABC TRANSPORTER PERMEASE PROTEIN YPHD-RELATED-RELATED"/>
    <property type="match status" value="1"/>
</dbReference>
<evidence type="ECO:0000256" key="3">
    <source>
        <dbReference type="ARBA" id="ARBA00022692"/>
    </source>
</evidence>
<feature type="transmembrane region" description="Helical" evidence="6">
    <location>
        <begin position="62"/>
        <end position="85"/>
    </location>
</feature>
<keyword evidence="5 6" id="KW-0472">Membrane</keyword>
<dbReference type="Pfam" id="PF02653">
    <property type="entry name" value="BPD_transp_2"/>
    <property type="match status" value="1"/>
</dbReference>
<dbReference type="Pfam" id="PF20067">
    <property type="entry name" value="SSL_N"/>
    <property type="match status" value="1"/>
</dbReference>
<evidence type="ECO:0000256" key="5">
    <source>
        <dbReference type="ARBA" id="ARBA00023136"/>
    </source>
</evidence>
<dbReference type="InterPro" id="IPR001851">
    <property type="entry name" value="ABC_transp_permease"/>
</dbReference>
<evidence type="ECO:0000256" key="1">
    <source>
        <dbReference type="ARBA" id="ARBA00004651"/>
    </source>
</evidence>